<dbReference type="AlphaFoldDB" id="Q10LZ5"/>
<evidence type="ECO:0000313" key="3">
    <source>
        <dbReference type="EMBL" id="BAS84018.1"/>
    </source>
</evidence>
<protein>
    <submittedName>
        <fullName evidence="3">Os03g0329400 protein</fullName>
    </submittedName>
</protein>
<dbReference type="EMBL" id="DP000009">
    <property type="protein sequence ID" value="ABF95744.1"/>
    <property type="molecule type" value="Genomic_DNA"/>
</dbReference>
<reference evidence="4" key="2">
    <citation type="journal article" date="2005" name="Nature">
        <title>The map-based sequence of the rice genome.</title>
        <authorList>
            <consortium name="International rice genome sequencing project (IRGSP)"/>
            <person name="Matsumoto T."/>
            <person name="Wu J."/>
            <person name="Kanamori H."/>
            <person name="Katayose Y."/>
            <person name="Fujisawa M."/>
            <person name="Namiki N."/>
            <person name="Mizuno H."/>
            <person name="Yamamoto K."/>
            <person name="Antonio B.A."/>
            <person name="Baba T."/>
            <person name="Sakata K."/>
            <person name="Nagamura Y."/>
            <person name="Aoki H."/>
            <person name="Arikawa K."/>
            <person name="Arita K."/>
            <person name="Bito T."/>
            <person name="Chiden Y."/>
            <person name="Fujitsuka N."/>
            <person name="Fukunaka R."/>
            <person name="Hamada M."/>
            <person name="Harada C."/>
            <person name="Hayashi A."/>
            <person name="Hijishita S."/>
            <person name="Honda M."/>
            <person name="Hosokawa S."/>
            <person name="Ichikawa Y."/>
            <person name="Idonuma A."/>
            <person name="Iijima M."/>
            <person name="Ikeda M."/>
            <person name="Ikeno M."/>
            <person name="Ito K."/>
            <person name="Ito S."/>
            <person name="Ito T."/>
            <person name="Ito Y."/>
            <person name="Ito Y."/>
            <person name="Iwabuchi A."/>
            <person name="Kamiya K."/>
            <person name="Karasawa W."/>
            <person name="Kurita K."/>
            <person name="Katagiri S."/>
            <person name="Kikuta A."/>
            <person name="Kobayashi H."/>
            <person name="Kobayashi N."/>
            <person name="Machita K."/>
            <person name="Maehara T."/>
            <person name="Masukawa M."/>
            <person name="Mizubayashi T."/>
            <person name="Mukai Y."/>
            <person name="Nagasaki H."/>
            <person name="Nagata Y."/>
            <person name="Naito S."/>
            <person name="Nakashima M."/>
            <person name="Nakama Y."/>
            <person name="Nakamichi Y."/>
            <person name="Nakamura M."/>
            <person name="Meguro A."/>
            <person name="Negishi M."/>
            <person name="Ohta I."/>
            <person name="Ohta T."/>
            <person name="Okamoto M."/>
            <person name="Ono N."/>
            <person name="Saji S."/>
            <person name="Sakaguchi M."/>
            <person name="Sakai K."/>
            <person name="Shibata M."/>
            <person name="Shimokawa T."/>
            <person name="Song J."/>
            <person name="Takazaki Y."/>
            <person name="Terasawa K."/>
            <person name="Tsugane M."/>
            <person name="Tsuji K."/>
            <person name="Ueda S."/>
            <person name="Waki K."/>
            <person name="Yamagata H."/>
            <person name="Yamamoto M."/>
            <person name="Yamamoto S."/>
            <person name="Yamane H."/>
            <person name="Yoshiki S."/>
            <person name="Yoshihara R."/>
            <person name="Yukawa K."/>
            <person name="Zhong H."/>
            <person name="Yano M."/>
            <person name="Yuan Q."/>
            <person name="Ouyang S."/>
            <person name="Liu J."/>
            <person name="Jones K.M."/>
            <person name="Gansberger K."/>
            <person name="Moffat K."/>
            <person name="Hill J."/>
            <person name="Bera J."/>
            <person name="Fadrosh D."/>
            <person name="Jin S."/>
            <person name="Johri S."/>
            <person name="Kim M."/>
            <person name="Overton L."/>
            <person name="Reardon M."/>
            <person name="Tsitrin T."/>
            <person name="Vuong H."/>
            <person name="Weaver B."/>
            <person name="Ciecko A."/>
            <person name="Tallon L."/>
            <person name="Jackson J."/>
            <person name="Pai G."/>
            <person name="Aken S.V."/>
            <person name="Utterback T."/>
            <person name="Reidmuller S."/>
            <person name="Feldblyum T."/>
            <person name="Hsiao J."/>
            <person name="Zismann V."/>
            <person name="Iobst S."/>
            <person name="de Vazeille A.R."/>
            <person name="Buell C.R."/>
            <person name="Ying K."/>
            <person name="Li Y."/>
            <person name="Lu T."/>
            <person name="Huang Y."/>
            <person name="Zhao Q."/>
            <person name="Feng Q."/>
            <person name="Zhang L."/>
            <person name="Zhu J."/>
            <person name="Weng Q."/>
            <person name="Mu J."/>
            <person name="Lu Y."/>
            <person name="Fan D."/>
            <person name="Liu Y."/>
            <person name="Guan J."/>
            <person name="Zhang Y."/>
            <person name="Yu S."/>
            <person name="Liu X."/>
            <person name="Zhang Y."/>
            <person name="Hong G."/>
            <person name="Han B."/>
            <person name="Choisne N."/>
            <person name="Demange N."/>
            <person name="Orjeda G."/>
            <person name="Samain S."/>
            <person name="Cattolico L."/>
            <person name="Pelletier E."/>
            <person name="Couloux A."/>
            <person name="Segurens B."/>
            <person name="Wincker P."/>
            <person name="D'Hont A."/>
            <person name="Scarpelli C."/>
            <person name="Weissenbach J."/>
            <person name="Salanoubat M."/>
            <person name="Quetier F."/>
            <person name="Yu Y."/>
            <person name="Kim H.R."/>
            <person name="Rambo T."/>
            <person name="Currie J."/>
            <person name="Collura K."/>
            <person name="Luo M."/>
            <person name="Yang T."/>
            <person name="Ammiraju J.S.S."/>
            <person name="Engler F."/>
            <person name="Soderlund C."/>
            <person name="Wing R.A."/>
            <person name="Palmer L.E."/>
            <person name="de la Bastide M."/>
            <person name="Spiegel L."/>
            <person name="Nascimento L."/>
            <person name="Zutavern T."/>
            <person name="O'Shaughnessy A."/>
            <person name="Dike S."/>
            <person name="Dedhia N."/>
            <person name="Preston R."/>
            <person name="Balija V."/>
            <person name="McCombie W.R."/>
            <person name="Chow T."/>
            <person name="Chen H."/>
            <person name="Chung M."/>
            <person name="Chen C."/>
            <person name="Shaw J."/>
            <person name="Wu H."/>
            <person name="Hsiao K."/>
            <person name="Chao Y."/>
            <person name="Chu M."/>
            <person name="Cheng C."/>
            <person name="Hour A."/>
            <person name="Lee P."/>
            <person name="Lin S."/>
            <person name="Lin Y."/>
            <person name="Liou J."/>
            <person name="Liu S."/>
            <person name="Hsing Y."/>
            <person name="Raghuvanshi S."/>
            <person name="Mohanty A."/>
            <person name="Bharti A.K."/>
            <person name="Gaur A."/>
            <person name="Gupta V."/>
            <person name="Kumar D."/>
            <person name="Ravi V."/>
            <person name="Vij S."/>
            <person name="Kapur A."/>
            <person name="Khurana P."/>
            <person name="Khurana P."/>
            <person name="Khurana J.P."/>
            <person name="Tyagi A.K."/>
            <person name="Gaikwad K."/>
            <person name="Singh A."/>
            <person name="Dalal V."/>
            <person name="Srivastava S."/>
            <person name="Dixit A."/>
            <person name="Pal A.K."/>
            <person name="Ghazi I.A."/>
            <person name="Yadav M."/>
            <person name="Pandit A."/>
            <person name="Bhargava A."/>
            <person name="Sureshbabu K."/>
            <person name="Batra K."/>
            <person name="Sharma T.R."/>
            <person name="Mohapatra T."/>
            <person name="Singh N.K."/>
            <person name="Messing J."/>
            <person name="Nelson A.B."/>
            <person name="Fuks G."/>
            <person name="Kavchok S."/>
            <person name="Keizer G."/>
            <person name="Linton E."/>
            <person name="Llaca V."/>
            <person name="Song R."/>
            <person name="Tanyolac B."/>
            <person name="Young S."/>
            <person name="Ho-Il K."/>
            <person name="Hahn J.H."/>
            <person name="Sangsakoo G."/>
            <person name="Vanavichit A."/>
            <person name="de Mattos Luiz.A.T."/>
            <person name="Zimmer P.D."/>
            <person name="Malone G."/>
            <person name="Dellagostin O."/>
            <person name="de Oliveira A.C."/>
            <person name="Bevan M."/>
            <person name="Bancroft I."/>
            <person name="Minx P."/>
            <person name="Cordum H."/>
            <person name="Wilson R."/>
            <person name="Cheng Z."/>
            <person name="Jin W."/>
            <person name="Jiang J."/>
            <person name="Leong S.A."/>
            <person name="Iwama H."/>
            <person name="Gojobori T."/>
            <person name="Itoh T."/>
            <person name="Niimura Y."/>
            <person name="Fujii Y."/>
            <person name="Habara T."/>
            <person name="Sakai H."/>
            <person name="Sato Y."/>
            <person name="Wilson G."/>
            <person name="Kumar K."/>
            <person name="McCouch S."/>
            <person name="Juretic N."/>
            <person name="Hoen D."/>
            <person name="Wright S."/>
            <person name="Bruskiewich R."/>
            <person name="Bureau T."/>
            <person name="Miyao A."/>
            <person name="Hirochika H."/>
            <person name="Nishikawa T."/>
            <person name="Kadowaki K."/>
            <person name="Sugiura M."/>
            <person name="Burr B."/>
            <person name="Sasaki T."/>
        </authorList>
    </citation>
    <scope>NUCLEOTIDE SEQUENCE [LARGE SCALE GENOMIC DNA]</scope>
    <source>
        <strain evidence="4">cv. Nipponbare</strain>
    </source>
</reference>
<dbReference type="EMBL" id="AP014959">
    <property type="protein sequence ID" value="BAS84018.1"/>
    <property type="molecule type" value="Genomic_DNA"/>
</dbReference>
<evidence type="ECO:0000313" key="2">
    <source>
        <dbReference type="EMBL" id="ABF95744.1"/>
    </source>
</evidence>
<sequence>MVLLLDRTRRRRSSDLGCLYRHRHPRGKDRGSGRRRGIGLHHAPPYPDDNETGDEQGGQDDHGGGDDHCPSIRRVSDTPTPTSSLPTLIIHRDRGGGCQRL</sequence>
<gene>
    <name evidence="2" type="ordered locus">LOC_Os03g21200</name>
    <name evidence="3" type="ordered locus">Os03g0329400</name>
    <name evidence="3" type="ORF">OSNPB_030329400</name>
</gene>
<accession>Q10LZ5</accession>
<dbReference type="Proteomes" id="UP000059680">
    <property type="component" value="Chromosome 3"/>
</dbReference>
<organism evidence="2">
    <name type="scientific">Oryza sativa subsp. japonica</name>
    <name type="common">Rice</name>
    <dbReference type="NCBI Taxonomy" id="39947"/>
    <lineage>
        <taxon>Eukaryota</taxon>
        <taxon>Viridiplantae</taxon>
        <taxon>Streptophyta</taxon>
        <taxon>Embryophyta</taxon>
        <taxon>Tracheophyta</taxon>
        <taxon>Spermatophyta</taxon>
        <taxon>Magnoliopsida</taxon>
        <taxon>Liliopsida</taxon>
        <taxon>Poales</taxon>
        <taxon>Poaceae</taxon>
        <taxon>BOP clade</taxon>
        <taxon>Oryzoideae</taxon>
        <taxon>Oryzeae</taxon>
        <taxon>Oryzinae</taxon>
        <taxon>Oryza</taxon>
        <taxon>Oryza sativa</taxon>
    </lineage>
</organism>
<reference evidence="3 4" key="5">
    <citation type="journal article" date="2013" name="Rice">
        <title>Improvement of the Oryza sativa Nipponbare reference genome using next generation sequence and optical map data.</title>
        <authorList>
            <person name="Kawahara Y."/>
            <person name="de la Bastide M."/>
            <person name="Hamilton J.P."/>
            <person name="Kanamori H."/>
            <person name="McCombie W.R."/>
            <person name="Ouyang S."/>
            <person name="Schwartz D.C."/>
            <person name="Tanaka T."/>
            <person name="Wu J."/>
            <person name="Zhou S."/>
            <person name="Childs K.L."/>
            <person name="Davidson R.M."/>
            <person name="Lin H."/>
            <person name="Quesada-Ocampo L."/>
            <person name="Vaillancourt B."/>
            <person name="Sakai H."/>
            <person name="Lee S.S."/>
            <person name="Kim J."/>
            <person name="Numa H."/>
            <person name="Itoh T."/>
            <person name="Buell C.R."/>
            <person name="Matsumoto T."/>
        </authorList>
    </citation>
    <scope>NUCLEOTIDE SEQUENCE [LARGE SCALE GENOMIC DNA]</scope>
    <source>
        <strain evidence="4">cv. Nipponbare</strain>
    </source>
</reference>
<feature type="compositionally biased region" description="Basic and acidic residues" evidence="1">
    <location>
        <begin position="59"/>
        <end position="76"/>
    </location>
</feature>
<evidence type="ECO:0000256" key="1">
    <source>
        <dbReference type="SAM" id="MobiDB-lite"/>
    </source>
</evidence>
<feature type="region of interest" description="Disordered" evidence="1">
    <location>
        <begin position="14"/>
        <end position="101"/>
    </location>
</feature>
<dbReference type="PaxDb" id="39947-Q10LZ5"/>
<reference evidence="2" key="1">
    <citation type="journal article" date="2005" name="Genome Res.">
        <title>Sequence, annotation, and analysis of synteny between rice chromosome 3 and diverged grass species.</title>
        <authorList>
            <consortium name="Rice Chromosome 3 Sequencing Consortium"/>
            <person name="Buell C.R."/>
            <person name="Yuan Q."/>
            <person name="Ouyang S."/>
            <person name="Liu J."/>
            <person name="Zhu W."/>
            <person name="Wang A."/>
            <person name="Maiti R."/>
            <person name="Haas B."/>
            <person name="Wortman J."/>
            <person name="Pertea M."/>
            <person name="Jones K.M."/>
            <person name="Kim M."/>
            <person name="Overton L."/>
            <person name="Tsitrin T."/>
            <person name="Fadrosh D."/>
            <person name="Bera J."/>
            <person name="Weaver B."/>
            <person name="Jin S."/>
            <person name="Johri S."/>
            <person name="Reardon M."/>
            <person name="Webb K."/>
            <person name="Hill J."/>
            <person name="Moffat K."/>
            <person name="Tallon L."/>
            <person name="Van Aken S."/>
            <person name="Lewis M."/>
            <person name="Utterback T."/>
            <person name="Feldblyum T."/>
            <person name="Zismann V."/>
            <person name="Iobst S."/>
            <person name="Hsiao J."/>
            <person name="de Vazeille A.R."/>
            <person name="Salzberg S.L."/>
            <person name="White O."/>
            <person name="Fraser C."/>
            <person name="Yu Y."/>
            <person name="Kim H."/>
            <person name="Rambo T."/>
            <person name="Currie J."/>
            <person name="Collura K."/>
            <person name="Kernodle-Thompson S."/>
            <person name="Wei F."/>
            <person name="Kudrna K."/>
            <person name="Ammiraju J.S."/>
            <person name="Luo M."/>
            <person name="Goicoechea J.L."/>
            <person name="Wing R.A."/>
            <person name="Henry D."/>
            <person name="Oates R."/>
            <person name="Palmer M."/>
            <person name="Pries G."/>
            <person name="Saski C."/>
            <person name="Simmons J."/>
            <person name="Soderlund C."/>
            <person name="Nelson W."/>
            <person name="de la Bastide M."/>
            <person name="Spiegel L."/>
            <person name="Nascimento L."/>
            <person name="Huang E."/>
            <person name="Preston R."/>
            <person name="Zutavern T."/>
            <person name="Palmer L."/>
            <person name="O'Shaughnessy A."/>
            <person name="Dike S."/>
            <person name="McCombie W.R."/>
            <person name="Minx P."/>
            <person name="Cordum H."/>
            <person name="Wilson R."/>
            <person name="Jin W."/>
            <person name="Lee H.R."/>
            <person name="Jiang J."/>
            <person name="Jackson S."/>
        </authorList>
    </citation>
    <scope>NUCLEOTIDE SEQUENCE [LARGE SCALE GENOMIC DNA]</scope>
</reference>
<feature type="compositionally biased region" description="Acidic residues" evidence="1">
    <location>
        <begin position="48"/>
        <end position="58"/>
    </location>
</feature>
<name>Q10LZ5_ORYSJ</name>
<reference evidence="3" key="6">
    <citation type="submission" date="2015-10" db="EMBL/GenBank/DDBJ databases">
        <authorList>
            <person name="Sakai H."/>
            <person name="Kawahara Y."/>
            <person name="Matsumoto T."/>
            <person name="Buell C.R."/>
            <person name="Itoh T."/>
        </authorList>
    </citation>
    <scope>NUCLEOTIDE SEQUENCE</scope>
</reference>
<dbReference type="InParanoid" id="Q10LZ5"/>
<keyword evidence="4" id="KW-1185">Reference proteome</keyword>
<feature type="compositionally biased region" description="Basic residues" evidence="1">
    <location>
        <begin position="20"/>
        <end position="39"/>
    </location>
</feature>
<feature type="compositionally biased region" description="Low complexity" evidence="1">
    <location>
        <begin position="78"/>
        <end position="88"/>
    </location>
</feature>
<reference evidence="3" key="4">
    <citation type="journal article" date="2013" name="Plant Cell Physiol.">
        <title>Rice Annotation Project Database (RAP-DB): an integrative and interactive database for rice genomics.</title>
        <authorList>
            <person name="Sakai H."/>
            <person name="Lee S.S."/>
            <person name="Tanaka T."/>
            <person name="Numa H."/>
            <person name="Kim J."/>
            <person name="Kawahara Y."/>
            <person name="Wakimoto H."/>
            <person name="Yang C.C."/>
            <person name="Iwamoto M."/>
            <person name="Abe T."/>
            <person name="Yamada Y."/>
            <person name="Muto A."/>
            <person name="Inokuchi H."/>
            <person name="Ikemura T."/>
            <person name="Matsumoto T."/>
            <person name="Sasaki T."/>
            <person name="Itoh T."/>
        </authorList>
    </citation>
    <scope>NUCLEOTIDE SEQUENCE</scope>
</reference>
<reference evidence="2" key="3">
    <citation type="submission" date="2006-06" db="EMBL/GenBank/DDBJ databases">
        <authorList>
            <person name="Buell R."/>
            <person name="Wing R.A."/>
            <person name="McCombie W.A."/>
            <person name="Ouyang S."/>
        </authorList>
    </citation>
    <scope>NUCLEOTIDE SEQUENCE</scope>
</reference>
<proteinExistence type="predicted"/>
<evidence type="ECO:0000313" key="4">
    <source>
        <dbReference type="Proteomes" id="UP000059680"/>
    </source>
</evidence>